<evidence type="ECO:0000313" key="2">
    <source>
        <dbReference type="EMBL" id="RVW90163.1"/>
    </source>
</evidence>
<protein>
    <submittedName>
        <fullName evidence="2">Retrovirus-related Pol polyprotein from transposon RE1</fullName>
    </submittedName>
</protein>
<sequence length="335" mass="38057">MNALLKNRTWDIVDLPKEKKTVGCKWVFTIKCKPNGSIEKYKASDDSLELERLKKALTREFEIKDLGPLRSFLGMEFARSKKDIFISQREYILDLLSETGLLGCKAIETPIKPNLKLQPASPVKVIDKEKYQRLVGRLIYLSHTRPNIAFAVSMVNQFMHLPNQGHFDAMYRILRYLKGTPGKGLLYENQGHLQVDVFTDANWAGSVIDKRSTSGYCTFVGGNLVTWRSKKQSVVARSSAKAEFRVVAHGICEVLWIKQLLEELKATSPLPMKVFCDNKVVIAIAHNPVLHDRTEHVELDKHFIKEKLENGLIVVPYIPMVEQVANVLTKGLPKK</sequence>
<proteinExistence type="predicted"/>
<dbReference type="Proteomes" id="UP000288805">
    <property type="component" value="Unassembled WGS sequence"/>
</dbReference>
<comment type="caution">
    <text evidence="2">The sequence shown here is derived from an EMBL/GenBank/DDBJ whole genome shotgun (WGS) entry which is preliminary data.</text>
</comment>
<feature type="domain" description="Reverse transcriptase Ty1/copia-type" evidence="1">
    <location>
        <begin position="44"/>
        <end position="112"/>
    </location>
</feature>
<gene>
    <name evidence="2" type="primary">RE1_2099</name>
    <name evidence="2" type="ORF">CK203_041956</name>
</gene>
<dbReference type="InterPro" id="IPR043502">
    <property type="entry name" value="DNA/RNA_pol_sf"/>
</dbReference>
<reference evidence="2 3" key="1">
    <citation type="journal article" date="2018" name="PLoS Genet.">
        <title>Population sequencing reveals clonal diversity and ancestral inbreeding in the grapevine cultivar Chardonnay.</title>
        <authorList>
            <person name="Roach M.J."/>
            <person name="Johnson D.L."/>
            <person name="Bohlmann J."/>
            <person name="van Vuuren H.J."/>
            <person name="Jones S.J."/>
            <person name="Pretorius I.S."/>
            <person name="Schmidt S.A."/>
            <person name="Borneman A.R."/>
        </authorList>
    </citation>
    <scope>NUCLEOTIDE SEQUENCE [LARGE SCALE GENOMIC DNA]</scope>
    <source>
        <strain evidence="3">cv. Chardonnay</strain>
        <tissue evidence="2">Leaf</tissue>
    </source>
</reference>
<name>A0A438I0D0_VITVI</name>
<organism evidence="2 3">
    <name type="scientific">Vitis vinifera</name>
    <name type="common">Grape</name>
    <dbReference type="NCBI Taxonomy" id="29760"/>
    <lineage>
        <taxon>Eukaryota</taxon>
        <taxon>Viridiplantae</taxon>
        <taxon>Streptophyta</taxon>
        <taxon>Embryophyta</taxon>
        <taxon>Tracheophyta</taxon>
        <taxon>Spermatophyta</taxon>
        <taxon>Magnoliopsida</taxon>
        <taxon>eudicotyledons</taxon>
        <taxon>Gunneridae</taxon>
        <taxon>Pentapetalae</taxon>
        <taxon>rosids</taxon>
        <taxon>Vitales</taxon>
        <taxon>Vitaceae</taxon>
        <taxon>Viteae</taxon>
        <taxon>Vitis</taxon>
    </lineage>
</organism>
<dbReference type="EMBL" id="QGNW01000157">
    <property type="protein sequence ID" value="RVW90163.1"/>
    <property type="molecule type" value="Genomic_DNA"/>
</dbReference>
<dbReference type="InterPro" id="IPR013103">
    <property type="entry name" value="RVT_2"/>
</dbReference>
<dbReference type="Pfam" id="PF07727">
    <property type="entry name" value="RVT_2"/>
    <property type="match status" value="1"/>
</dbReference>
<evidence type="ECO:0000313" key="3">
    <source>
        <dbReference type="Proteomes" id="UP000288805"/>
    </source>
</evidence>
<dbReference type="SUPFAM" id="SSF56672">
    <property type="entry name" value="DNA/RNA polymerases"/>
    <property type="match status" value="1"/>
</dbReference>
<dbReference type="PANTHER" id="PTHR11439">
    <property type="entry name" value="GAG-POL-RELATED RETROTRANSPOSON"/>
    <property type="match status" value="1"/>
</dbReference>
<dbReference type="CDD" id="cd09272">
    <property type="entry name" value="RNase_HI_RT_Ty1"/>
    <property type="match status" value="1"/>
</dbReference>
<dbReference type="AlphaFoldDB" id="A0A438I0D0"/>
<evidence type="ECO:0000259" key="1">
    <source>
        <dbReference type="Pfam" id="PF07727"/>
    </source>
</evidence>
<dbReference type="PANTHER" id="PTHR11439:SF440">
    <property type="entry name" value="INTEGRASE CATALYTIC DOMAIN-CONTAINING PROTEIN"/>
    <property type="match status" value="1"/>
</dbReference>
<accession>A0A438I0D0</accession>